<dbReference type="RefSeq" id="XP_023462846.1">
    <property type="nucleotide sequence ID" value="XM_023614345.1"/>
</dbReference>
<dbReference type="Gene3D" id="3.30.420.10">
    <property type="entry name" value="Ribonuclease H-like superfamily/Ribonuclease H"/>
    <property type="match status" value="1"/>
</dbReference>
<keyword evidence="2" id="KW-1185">Reference proteome</keyword>
<evidence type="ECO:0000313" key="1">
    <source>
        <dbReference type="EMBL" id="PHZ09138.1"/>
    </source>
</evidence>
<dbReference type="GO" id="GO:0003676">
    <property type="term" value="F:nucleic acid binding"/>
    <property type="evidence" value="ECO:0007669"/>
    <property type="project" value="InterPro"/>
</dbReference>
<dbReference type="InterPro" id="IPR036397">
    <property type="entry name" value="RNaseH_sf"/>
</dbReference>
<evidence type="ECO:0008006" key="3">
    <source>
        <dbReference type="Google" id="ProtNLM"/>
    </source>
</evidence>
<dbReference type="STRING" id="1340429.A0A2G4SK34"/>
<name>A0A2G4SK34_RHIZD</name>
<dbReference type="EMBL" id="KZ303860">
    <property type="protein sequence ID" value="PHZ09138.1"/>
    <property type="molecule type" value="Genomic_DNA"/>
</dbReference>
<protein>
    <recommendedName>
        <fullName evidence="3">Tc1-like transposase DDE domain-containing protein</fullName>
    </recommendedName>
</protein>
<gene>
    <name evidence="1" type="ORF">RHIMIDRAFT_300208</name>
</gene>
<evidence type="ECO:0000313" key="2">
    <source>
        <dbReference type="Proteomes" id="UP000242254"/>
    </source>
</evidence>
<dbReference type="GeneID" id="35445334"/>
<accession>A0A2G4SK34</accession>
<dbReference type="AlphaFoldDB" id="A0A2G4SK34"/>
<organism evidence="1 2">
    <name type="scientific">Rhizopus microsporus ATCC 52813</name>
    <dbReference type="NCBI Taxonomy" id="1340429"/>
    <lineage>
        <taxon>Eukaryota</taxon>
        <taxon>Fungi</taxon>
        <taxon>Fungi incertae sedis</taxon>
        <taxon>Mucoromycota</taxon>
        <taxon>Mucoromycotina</taxon>
        <taxon>Mucoromycetes</taxon>
        <taxon>Mucorales</taxon>
        <taxon>Mucorineae</taxon>
        <taxon>Rhizopodaceae</taxon>
        <taxon>Rhizopus</taxon>
    </lineage>
</organism>
<reference evidence="1 2" key="1">
    <citation type="journal article" date="2016" name="Proc. Natl. Acad. Sci. U.S.A.">
        <title>Lipid metabolic changes in an early divergent fungus govern the establishment of a mutualistic symbiosis with endobacteria.</title>
        <authorList>
            <person name="Lastovetsky O.A."/>
            <person name="Gaspar M.L."/>
            <person name="Mondo S.J."/>
            <person name="LaButti K.M."/>
            <person name="Sandor L."/>
            <person name="Grigoriev I.V."/>
            <person name="Henry S.A."/>
            <person name="Pawlowska T.E."/>
        </authorList>
    </citation>
    <scope>NUCLEOTIDE SEQUENCE [LARGE SCALE GENOMIC DNA]</scope>
    <source>
        <strain evidence="1 2">ATCC 52813</strain>
    </source>
</reference>
<sequence length="204" mass="23725">MEIFDRTLLFSLKQASKYNLDRNAERTILLRHEIVSKRIEIGVDFQKNYVFIDEAGFHTQMMKGRAWSKVGDPANVKVHNRKGVNISIVVCISPFATINFSKVKPLKRGDAEKIEKEFTQPIPKKRKVNVDEDDQKNRPKKKKALRPITLSNLLKLSWIFWIDMKSMNFLLSWIIAESTTLLLLWTRLTKEDTSLCFCSHTLLS</sequence>
<proteinExistence type="predicted"/>
<dbReference type="Proteomes" id="UP000242254">
    <property type="component" value="Unassembled WGS sequence"/>
</dbReference>